<evidence type="ECO:0000256" key="3">
    <source>
        <dbReference type="ARBA" id="ARBA00022691"/>
    </source>
</evidence>
<dbReference type="Pfam" id="PF00891">
    <property type="entry name" value="Methyltransf_2"/>
    <property type="match status" value="1"/>
</dbReference>
<protein>
    <submittedName>
        <fullName evidence="6">Methyltransferase</fullName>
    </submittedName>
</protein>
<evidence type="ECO:0000256" key="1">
    <source>
        <dbReference type="ARBA" id="ARBA00022603"/>
    </source>
</evidence>
<dbReference type="Proteomes" id="UP000774617">
    <property type="component" value="Unassembled WGS sequence"/>
</dbReference>
<accession>A0ABQ8FUX3</accession>
<evidence type="ECO:0000259" key="5">
    <source>
        <dbReference type="Pfam" id="PF08100"/>
    </source>
</evidence>
<dbReference type="InterPro" id="IPR001077">
    <property type="entry name" value="COMT_C"/>
</dbReference>
<dbReference type="InterPro" id="IPR036388">
    <property type="entry name" value="WH-like_DNA-bd_sf"/>
</dbReference>
<dbReference type="InterPro" id="IPR029063">
    <property type="entry name" value="SAM-dependent_MTases_sf"/>
</dbReference>
<keyword evidence="2" id="KW-0808">Transferase</keyword>
<gene>
    <name evidence="6" type="ORF">B0J12DRAFT_722113</name>
</gene>
<dbReference type="SUPFAM" id="SSF46785">
    <property type="entry name" value="Winged helix' DNA-binding domain"/>
    <property type="match status" value="1"/>
</dbReference>
<proteinExistence type="predicted"/>
<dbReference type="Pfam" id="PF08100">
    <property type="entry name" value="Dimerisation"/>
    <property type="match status" value="1"/>
</dbReference>
<dbReference type="GO" id="GO:0008168">
    <property type="term" value="F:methyltransferase activity"/>
    <property type="evidence" value="ECO:0007669"/>
    <property type="project" value="UniProtKB-KW"/>
</dbReference>
<name>A0ABQ8FUX3_9PEZI</name>
<dbReference type="PROSITE" id="PS51683">
    <property type="entry name" value="SAM_OMT_II"/>
    <property type="match status" value="1"/>
</dbReference>
<evidence type="ECO:0000256" key="2">
    <source>
        <dbReference type="ARBA" id="ARBA00022679"/>
    </source>
</evidence>
<feature type="domain" description="O-methyltransferase dimerisation" evidence="5">
    <location>
        <begin position="55"/>
        <end position="114"/>
    </location>
</feature>
<dbReference type="Gene3D" id="3.40.50.150">
    <property type="entry name" value="Vaccinia Virus protein VP39"/>
    <property type="match status" value="1"/>
</dbReference>
<dbReference type="PANTHER" id="PTHR43712">
    <property type="entry name" value="PUTATIVE (AFU_ORTHOLOGUE AFUA_4G14580)-RELATED"/>
    <property type="match status" value="1"/>
</dbReference>
<keyword evidence="3" id="KW-0949">S-adenosyl-L-methionine</keyword>
<evidence type="ECO:0000259" key="4">
    <source>
        <dbReference type="Pfam" id="PF00891"/>
    </source>
</evidence>
<dbReference type="InterPro" id="IPR016461">
    <property type="entry name" value="COMT-like"/>
</dbReference>
<dbReference type="GO" id="GO:0032259">
    <property type="term" value="P:methylation"/>
    <property type="evidence" value="ECO:0007669"/>
    <property type="project" value="UniProtKB-KW"/>
</dbReference>
<sequence length="383" mass="43197">MESIVAQIKTLAGKDDATRKSVIDALIKLQHSLETPFELIMRLYNSDFETVGARMAVDLGIFRALSESEQPLTVADLAQRSGAAPQLMGRILRYLASIDMIDETDKDTFTANHITKLLADPDREGGILLSFDVQGPTNQALPDFLLERQYQDVVKNTDTAFNRAWKTEQPFFFWVRTQPKLWDILHHALQVQWRADWLSGFELTHYLGGWTAQPGDGKVLFVDVGGSMGVQCANLKAKHPDLPGRVILQDMQEAIDIWKPIDGVEGMAQDYYAEQAVKGAKFYYYRNIFHDNPDESALKILAGLRPAFAPHSLLLIDDKVLPDRGVHRHATMLDLAMMAQVGSLERTRQQWHDLLAKAGWEIIDVVTYDDEYDSVLVVKPADM</sequence>
<dbReference type="PANTHER" id="PTHR43712:SF4">
    <property type="entry name" value="O-METHYLTRANSFERASE DOMAIN-CONTAINING PROTEIN"/>
    <property type="match status" value="1"/>
</dbReference>
<comment type="caution">
    <text evidence="6">The sequence shown here is derived from an EMBL/GenBank/DDBJ whole genome shotgun (WGS) entry which is preliminary data.</text>
</comment>
<dbReference type="Gene3D" id="1.10.10.10">
    <property type="entry name" value="Winged helix-like DNA-binding domain superfamily/Winged helix DNA-binding domain"/>
    <property type="match status" value="1"/>
</dbReference>
<dbReference type="InterPro" id="IPR036390">
    <property type="entry name" value="WH_DNA-bd_sf"/>
</dbReference>
<evidence type="ECO:0000313" key="6">
    <source>
        <dbReference type="EMBL" id="KAH7026803.1"/>
    </source>
</evidence>
<reference evidence="6 7" key="1">
    <citation type="journal article" date="2021" name="Nat. Commun.">
        <title>Genetic determinants of endophytism in the Arabidopsis root mycobiome.</title>
        <authorList>
            <person name="Mesny F."/>
            <person name="Miyauchi S."/>
            <person name="Thiergart T."/>
            <person name="Pickel B."/>
            <person name="Atanasova L."/>
            <person name="Karlsson M."/>
            <person name="Huettel B."/>
            <person name="Barry K.W."/>
            <person name="Haridas S."/>
            <person name="Chen C."/>
            <person name="Bauer D."/>
            <person name="Andreopoulos W."/>
            <person name="Pangilinan J."/>
            <person name="LaButti K."/>
            <person name="Riley R."/>
            <person name="Lipzen A."/>
            <person name="Clum A."/>
            <person name="Drula E."/>
            <person name="Henrissat B."/>
            <person name="Kohler A."/>
            <person name="Grigoriev I.V."/>
            <person name="Martin F.M."/>
            <person name="Hacquard S."/>
        </authorList>
    </citation>
    <scope>NUCLEOTIDE SEQUENCE [LARGE SCALE GENOMIC DNA]</scope>
    <source>
        <strain evidence="6 7">MPI-SDFR-AT-0080</strain>
    </source>
</reference>
<keyword evidence="7" id="KW-1185">Reference proteome</keyword>
<dbReference type="InterPro" id="IPR012967">
    <property type="entry name" value="COMT_dimerisation"/>
</dbReference>
<organism evidence="6 7">
    <name type="scientific">Macrophomina phaseolina</name>
    <dbReference type="NCBI Taxonomy" id="35725"/>
    <lineage>
        <taxon>Eukaryota</taxon>
        <taxon>Fungi</taxon>
        <taxon>Dikarya</taxon>
        <taxon>Ascomycota</taxon>
        <taxon>Pezizomycotina</taxon>
        <taxon>Dothideomycetes</taxon>
        <taxon>Dothideomycetes incertae sedis</taxon>
        <taxon>Botryosphaeriales</taxon>
        <taxon>Botryosphaeriaceae</taxon>
        <taxon>Macrophomina</taxon>
    </lineage>
</organism>
<dbReference type="SUPFAM" id="SSF53335">
    <property type="entry name" value="S-adenosyl-L-methionine-dependent methyltransferases"/>
    <property type="match status" value="1"/>
</dbReference>
<dbReference type="PIRSF" id="PIRSF005739">
    <property type="entry name" value="O-mtase"/>
    <property type="match status" value="1"/>
</dbReference>
<evidence type="ECO:0000313" key="7">
    <source>
        <dbReference type="Proteomes" id="UP000774617"/>
    </source>
</evidence>
<dbReference type="EMBL" id="JAGTJR010000055">
    <property type="protein sequence ID" value="KAH7026803.1"/>
    <property type="molecule type" value="Genomic_DNA"/>
</dbReference>
<feature type="domain" description="O-methyltransferase C-terminal" evidence="4">
    <location>
        <begin position="221"/>
        <end position="360"/>
    </location>
</feature>
<keyword evidence="1 6" id="KW-0489">Methyltransferase</keyword>